<dbReference type="GO" id="GO:0070390">
    <property type="term" value="C:transcription export complex 2"/>
    <property type="evidence" value="ECO:0007669"/>
    <property type="project" value="TreeGrafter"/>
</dbReference>
<dbReference type="GO" id="GO:0006368">
    <property type="term" value="P:transcription elongation by RNA polymerase II"/>
    <property type="evidence" value="ECO:0007669"/>
    <property type="project" value="TreeGrafter"/>
</dbReference>
<dbReference type="GO" id="GO:0003690">
    <property type="term" value="F:double-stranded DNA binding"/>
    <property type="evidence" value="ECO:0007669"/>
    <property type="project" value="InterPro"/>
</dbReference>
<dbReference type="GO" id="GO:0000973">
    <property type="term" value="P:post-transcriptional tethering of RNA polymerase II gene DNA at nuclear periphery"/>
    <property type="evidence" value="ECO:0007669"/>
    <property type="project" value="TreeGrafter"/>
</dbReference>
<dbReference type="GO" id="GO:0016973">
    <property type="term" value="P:poly(A)+ mRNA export from nucleus"/>
    <property type="evidence" value="ECO:0007669"/>
    <property type="project" value="TreeGrafter"/>
</dbReference>
<evidence type="ECO:0000313" key="1">
    <source>
        <dbReference type="EMBL" id="KLT42509.1"/>
    </source>
</evidence>
<dbReference type="Gene3D" id="1.10.10.10">
    <property type="entry name" value="Winged helix-like DNA-binding domain superfamily/Winged helix DNA-binding domain"/>
    <property type="match status" value="1"/>
</dbReference>
<proteinExistence type="predicted"/>
<evidence type="ECO:0000313" key="2">
    <source>
        <dbReference type="Proteomes" id="UP000053611"/>
    </source>
</evidence>
<protein>
    <recommendedName>
        <fullName evidence="3">PCI domain-containing protein</fullName>
    </recommendedName>
</protein>
<reference evidence="1 2" key="1">
    <citation type="submission" date="2015-03" db="EMBL/GenBank/DDBJ databases">
        <title>Genomics and transcriptomics of the oil-accumulating basidiomycete yeast T. oleaginosus allow insights into substrate utilization and the diverse evolutionary trajectories of mating systems in fungi.</title>
        <authorList>
            <consortium name="DOE Joint Genome Institute"/>
            <person name="Kourist R."/>
            <person name="Kracht O."/>
            <person name="Bracharz F."/>
            <person name="Lipzen A."/>
            <person name="Nolan M."/>
            <person name="Ohm R."/>
            <person name="Grigoriev I."/>
            <person name="Sun S."/>
            <person name="Heitman J."/>
            <person name="Bruck T."/>
            <person name="Nowrousian M."/>
        </authorList>
    </citation>
    <scope>NUCLEOTIDE SEQUENCE [LARGE SCALE GENOMIC DNA]</scope>
    <source>
        <strain evidence="1 2">IBC0246</strain>
    </source>
</reference>
<dbReference type="RefSeq" id="XP_018279000.1">
    <property type="nucleotide sequence ID" value="XM_018420824.1"/>
</dbReference>
<evidence type="ECO:0008006" key="3">
    <source>
        <dbReference type="Google" id="ProtNLM"/>
    </source>
</evidence>
<dbReference type="PANTHER" id="PTHR12732">
    <property type="entry name" value="UNCHARACTERIZED PROTEASOME COMPONENT REGION PCI-CONTAINING"/>
    <property type="match status" value="1"/>
</dbReference>
<dbReference type="InterPro" id="IPR045114">
    <property type="entry name" value="Csn12-like"/>
</dbReference>
<dbReference type="EMBL" id="KQ087204">
    <property type="protein sequence ID" value="KLT42509.1"/>
    <property type="molecule type" value="Genomic_DNA"/>
</dbReference>
<organism evidence="1 2">
    <name type="scientific">Cutaneotrichosporon oleaginosum</name>
    <dbReference type="NCBI Taxonomy" id="879819"/>
    <lineage>
        <taxon>Eukaryota</taxon>
        <taxon>Fungi</taxon>
        <taxon>Dikarya</taxon>
        <taxon>Basidiomycota</taxon>
        <taxon>Agaricomycotina</taxon>
        <taxon>Tremellomycetes</taxon>
        <taxon>Trichosporonales</taxon>
        <taxon>Trichosporonaceae</taxon>
        <taxon>Cutaneotrichosporon</taxon>
    </lineage>
</organism>
<dbReference type="InterPro" id="IPR036388">
    <property type="entry name" value="WH-like_DNA-bd_sf"/>
</dbReference>
<dbReference type="AlphaFoldDB" id="A0A0J1B4D4"/>
<dbReference type="STRING" id="879819.A0A0J1B4D4"/>
<accession>A0A0J1B4D4</accession>
<dbReference type="Proteomes" id="UP000053611">
    <property type="component" value="Unassembled WGS sequence"/>
</dbReference>
<dbReference type="GO" id="GO:0003723">
    <property type="term" value="F:RNA binding"/>
    <property type="evidence" value="ECO:0007669"/>
    <property type="project" value="InterPro"/>
</dbReference>
<dbReference type="PANTHER" id="PTHR12732:SF8">
    <property type="entry name" value="NUCLEAR MRNA EXPORT PROTEIN THP1"/>
    <property type="match status" value="1"/>
</dbReference>
<name>A0A0J1B4D4_9TREE</name>
<sequence length="466" mass="51998">MDGILSTFFGTVAMAFAVGSGDNLAMAVPVTEEHPYYWPLHEAVQNLPKSQLTPQSIMRSLNSIQGLPQDLKWPVAGLLSSVLAFVGDGPGDDADGTYRAFTNILAVHSHLRKLYSQNGDEGYLYPFLNPLMIAVCRRVVQVGDIAASYSTASMREQSSPRSIRDGARQALERSIQVASAALQGPEWNQASRADYTVADALWPLANLLWRMYAARRLHTQAAELAKTFSNLVPSEEERLRARGHVLSTGTLAESYYWRGRLGIVLLDFRLARRWLEKAWGVAPDDGWKQRQSILIKLIPAALLTGSLPAAGVLEEYDLPVFAPLIEAFRDGNVPRWRALLEEHRVWLRAQHIWLLLFERGEIIVWRNLFRHALTAYYLAAPEAPRKLCPTWVFVEAARTAFAGSGELEEDLVLEDIICVLSSLIDQGLIMGNISYSQRQLVMRPPEKGGGFPRVKDVAPRRVQAIS</sequence>
<dbReference type="OrthoDB" id="5404651at2759"/>
<keyword evidence="2" id="KW-1185">Reference proteome</keyword>
<dbReference type="GeneID" id="28981427"/>
<gene>
    <name evidence="1" type="ORF">CC85DRAFT_260142</name>
</gene>